<dbReference type="OrthoDB" id="10251250at2759"/>
<name>A0A1J4JX26_9EUKA</name>
<protein>
    <recommendedName>
        <fullName evidence="4">Leucine Rich Repeat family protein</fullName>
    </recommendedName>
</protein>
<dbReference type="InterPro" id="IPR042655">
    <property type="entry name" value="LRC72"/>
</dbReference>
<evidence type="ECO:0000313" key="2">
    <source>
        <dbReference type="EMBL" id="OHT03703.1"/>
    </source>
</evidence>
<dbReference type="GeneID" id="94841118"/>
<organism evidence="2 3">
    <name type="scientific">Tritrichomonas foetus</name>
    <dbReference type="NCBI Taxonomy" id="1144522"/>
    <lineage>
        <taxon>Eukaryota</taxon>
        <taxon>Metamonada</taxon>
        <taxon>Parabasalia</taxon>
        <taxon>Tritrichomonadida</taxon>
        <taxon>Tritrichomonadidae</taxon>
        <taxon>Tritrichomonas</taxon>
    </lineage>
</organism>
<feature type="region of interest" description="Disordered" evidence="1">
    <location>
        <begin position="23"/>
        <end position="84"/>
    </location>
</feature>
<dbReference type="RefSeq" id="XP_068356839.1">
    <property type="nucleotide sequence ID" value="XM_068506414.1"/>
</dbReference>
<evidence type="ECO:0000313" key="3">
    <source>
        <dbReference type="Proteomes" id="UP000179807"/>
    </source>
</evidence>
<dbReference type="AlphaFoldDB" id="A0A1J4JX26"/>
<dbReference type="InterPro" id="IPR032675">
    <property type="entry name" value="LRR_dom_sf"/>
</dbReference>
<dbReference type="EMBL" id="MLAK01000817">
    <property type="protein sequence ID" value="OHT03703.1"/>
    <property type="molecule type" value="Genomic_DNA"/>
</dbReference>
<proteinExistence type="predicted"/>
<gene>
    <name evidence="2" type="ORF">TRFO_28838</name>
</gene>
<dbReference type="PANTHER" id="PTHR46759">
    <property type="entry name" value="LEUCINE-RICH REPEAT-CONTAINING PROTEIN 72"/>
    <property type="match status" value="1"/>
</dbReference>
<dbReference type="InterPro" id="IPR001611">
    <property type="entry name" value="Leu-rich_rpt"/>
</dbReference>
<evidence type="ECO:0000256" key="1">
    <source>
        <dbReference type="SAM" id="MobiDB-lite"/>
    </source>
</evidence>
<feature type="compositionally biased region" description="Polar residues" evidence="1">
    <location>
        <begin position="54"/>
        <end position="84"/>
    </location>
</feature>
<dbReference type="VEuPathDB" id="TrichDB:TRFO_28838"/>
<dbReference type="Proteomes" id="UP000179807">
    <property type="component" value="Unassembled WGS sequence"/>
</dbReference>
<dbReference type="SMART" id="SM00365">
    <property type="entry name" value="LRR_SD22"/>
    <property type="match status" value="5"/>
</dbReference>
<dbReference type="Gene3D" id="3.80.10.10">
    <property type="entry name" value="Ribonuclease Inhibitor"/>
    <property type="match status" value="2"/>
</dbReference>
<sequence length="596" mass="68192">MSFDIKKFSKIVITIRNLHQKFMKKGSPMESSAEPISEYTKEENSEPGSENEAEQVSGQDPSDGPSQINDIPITTTKSNSRLNNHLVSHRIDPNNRNTTKSKMKREHFIKGPFTKIAVEKKLKFNDLEGLNANKRGIEKIEEDDIKNFPNLYELELRGNKLTALENLDSCCHLDFIDARDNQISDINISGLRFVQTLLLSNNKLEDLHKLLSKISHLKDLRELDLRGNPVALEVGYKSSIISHFPNLKFLDETEVVQPKKKKGTLMSTILTSTVRGFSESFEKKNKKKGRKAKGPLTEIAIQTNQKCFDLEELVADNIGLEEIIEDDIKQFPNLQILYIPRNKIKTLNNLGHNCRITFIDARDNQISDIDLPKLDFVRELYLSGNVLHDYEKVISKISHMKDLETLDLRGNPLTLEKGYRQSMISHFANLKILDGLEVVHPKKKKGTLGETTRQTMTRDRPRSVLECLLTRPLSAADAIVKMKSDQIRMNQKLKIQKLEEEQTAVARKRKEEFEAASKKLPPLPDAVLEIDNKNKALNTIEKKPEKKRASTRMFIKAPVYQTLEEVPDNLEFAVKLNPNLPNVFTKRVSYRTMFPE</sequence>
<dbReference type="PROSITE" id="PS51450">
    <property type="entry name" value="LRR"/>
    <property type="match status" value="2"/>
</dbReference>
<keyword evidence="3" id="KW-1185">Reference proteome</keyword>
<accession>A0A1J4JX26</accession>
<reference evidence="2" key="1">
    <citation type="submission" date="2016-10" db="EMBL/GenBank/DDBJ databases">
        <authorList>
            <person name="Benchimol M."/>
            <person name="Almeida L.G."/>
            <person name="Vasconcelos A.T."/>
            <person name="Perreira-Neves A."/>
            <person name="Rosa I.A."/>
            <person name="Tasca T."/>
            <person name="Bogo M.R."/>
            <person name="de Souza W."/>
        </authorList>
    </citation>
    <scope>NUCLEOTIDE SEQUENCE [LARGE SCALE GENOMIC DNA]</scope>
    <source>
        <strain evidence="2">K</strain>
    </source>
</reference>
<comment type="caution">
    <text evidence="2">The sequence shown here is derived from an EMBL/GenBank/DDBJ whole genome shotgun (WGS) entry which is preliminary data.</text>
</comment>
<dbReference type="SUPFAM" id="SSF52058">
    <property type="entry name" value="L domain-like"/>
    <property type="match status" value="1"/>
</dbReference>
<evidence type="ECO:0008006" key="4">
    <source>
        <dbReference type="Google" id="ProtNLM"/>
    </source>
</evidence>
<dbReference type="PANTHER" id="PTHR46759:SF1">
    <property type="entry name" value="LEUCINE-RICH REPEAT-CONTAINING PROTEIN 72"/>
    <property type="match status" value="1"/>
</dbReference>